<reference evidence="2" key="1">
    <citation type="submission" date="2021-05" db="EMBL/GenBank/DDBJ databases">
        <authorList>
            <person name="Stam R."/>
        </authorList>
    </citation>
    <scope>NUCLEOTIDE SEQUENCE</scope>
    <source>
        <strain evidence="2">CS162</strain>
    </source>
</reference>
<gene>
    <name evidence="2" type="ORF">ALTATR162_LOCUS2176</name>
</gene>
<proteinExistence type="predicted"/>
<dbReference type="Pfam" id="PF12520">
    <property type="entry name" value="DUF3723"/>
    <property type="match status" value="1"/>
</dbReference>
<dbReference type="GeneID" id="67013592"/>
<name>A0A8J2HX62_9PLEO</name>
<evidence type="ECO:0000256" key="1">
    <source>
        <dbReference type="SAM" id="MobiDB-lite"/>
    </source>
</evidence>
<organism evidence="2 3">
    <name type="scientific">Alternaria atra</name>
    <dbReference type="NCBI Taxonomy" id="119953"/>
    <lineage>
        <taxon>Eukaryota</taxon>
        <taxon>Fungi</taxon>
        <taxon>Dikarya</taxon>
        <taxon>Ascomycota</taxon>
        <taxon>Pezizomycotina</taxon>
        <taxon>Dothideomycetes</taxon>
        <taxon>Pleosporomycetidae</taxon>
        <taxon>Pleosporales</taxon>
        <taxon>Pleosporineae</taxon>
        <taxon>Pleosporaceae</taxon>
        <taxon>Alternaria</taxon>
        <taxon>Alternaria sect. Ulocladioides</taxon>
    </lineage>
</organism>
<evidence type="ECO:0000313" key="2">
    <source>
        <dbReference type="EMBL" id="CAG5148268.1"/>
    </source>
</evidence>
<dbReference type="Proteomes" id="UP000676310">
    <property type="component" value="Unassembled WGS sequence"/>
</dbReference>
<sequence length="499" mass="57200">MLRMCQLHRRPDEEQWWWRGISNSITKDVKQLLNKEVLMKEVDRSLLVPGFWFPIKLGVFRRLNGVKCDEELAHYFKHINETWDPVLRCLGKDVWVIDDATIEFLELRAPKASTVDRNEITAGMESGLLFPYIGHQRTRSQLLTCLLSIPSLIPTVQTFFNNLTYVEPCAMVLKGILDPRPKCSVKNSFAAAFKCPLELYVEEADGKFSRHRPLEASEAFNCSYLQLWLFAMRNFPEMTRITVKKEVTEPRRYANEPNAWLWHDFAALAARLGFSTSRISEILSTNPSMIHARRMLLDARPSDQYCFDDGELERYTGQISEMIKSAKKLPVPSSESQILRSQSCTEARNRRCGRPHEFSHAADKALLFLPTMQSSLGDIGPVNSFFVKKDFVISFFGRDWNSTWCPLLQKDEGVPAVDSADALDPETVHKEKAGQKICLQYKVQPIPRGSSPPSDHDEEQKAAEKIPQDNQLPPIEKDDACSWRLGFIRDIAEHRSSFE</sequence>
<feature type="region of interest" description="Disordered" evidence="1">
    <location>
        <begin position="444"/>
        <end position="475"/>
    </location>
</feature>
<keyword evidence="3" id="KW-1185">Reference proteome</keyword>
<feature type="compositionally biased region" description="Basic and acidic residues" evidence="1">
    <location>
        <begin position="454"/>
        <end position="467"/>
    </location>
</feature>
<evidence type="ECO:0000313" key="3">
    <source>
        <dbReference type="Proteomes" id="UP000676310"/>
    </source>
</evidence>
<dbReference type="OrthoDB" id="4227485at2759"/>
<protein>
    <submittedName>
        <fullName evidence="2">Uncharacterized protein</fullName>
    </submittedName>
</protein>
<dbReference type="EMBL" id="CAJRGZ010000015">
    <property type="protein sequence ID" value="CAG5148268.1"/>
    <property type="molecule type" value="Genomic_DNA"/>
</dbReference>
<comment type="caution">
    <text evidence="2">The sequence shown here is derived from an EMBL/GenBank/DDBJ whole genome shotgun (WGS) entry which is preliminary data.</text>
</comment>
<dbReference type="RefSeq" id="XP_043165713.1">
    <property type="nucleotide sequence ID" value="XM_043309778.1"/>
</dbReference>
<accession>A0A8J2HX62</accession>
<dbReference type="InterPro" id="IPR022198">
    <property type="entry name" value="DUF3723"/>
</dbReference>
<dbReference type="AlphaFoldDB" id="A0A8J2HX62"/>